<dbReference type="InterPro" id="IPR034660">
    <property type="entry name" value="DinB/YfiT-like"/>
</dbReference>
<dbReference type="Proteomes" id="UP000696931">
    <property type="component" value="Unassembled WGS sequence"/>
</dbReference>
<accession>A0A933W8I4</accession>
<evidence type="ECO:0000313" key="3">
    <source>
        <dbReference type="Proteomes" id="UP000696931"/>
    </source>
</evidence>
<dbReference type="Gene3D" id="1.20.120.450">
    <property type="entry name" value="dinb family like domain"/>
    <property type="match status" value="1"/>
</dbReference>
<dbReference type="AlphaFoldDB" id="A0A933W8I4"/>
<evidence type="ECO:0000259" key="1">
    <source>
        <dbReference type="Pfam" id="PF12867"/>
    </source>
</evidence>
<dbReference type="InterPro" id="IPR024775">
    <property type="entry name" value="DinB-like"/>
</dbReference>
<dbReference type="SUPFAM" id="SSF109854">
    <property type="entry name" value="DinB/YfiT-like putative metalloenzymes"/>
    <property type="match status" value="1"/>
</dbReference>
<name>A0A933W8I4_UNCEI</name>
<organism evidence="2 3">
    <name type="scientific">Eiseniibacteriota bacterium</name>
    <dbReference type="NCBI Taxonomy" id="2212470"/>
    <lineage>
        <taxon>Bacteria</taxon>
        <taxon>Candidatus Eiseniibacteriota</taxon>
    </lineage>
</organism>
<proteinExistence type="predicted"/>
<feature type="domain" description="DinB-like" evidence="1">
    <location>
        <begin position="104"/>
        <end position="237"/>
    </location>
</feature>
<evidence type="ECO:0000313" key="2">
    <source>
        <dbReference type="EMBL" id="MBI5169527.1"/>
    </source>
</evidence>
<protein>
    <submittedName>
        <fullName evidence="2">DinB family protein</fullName>
    </submittedName>
</protein>
<gene>
    <name evidence="2" type="ORF">HZA61_08575</name>
</gene>
<sequence length="260" mass="28125">MPHLDDAIRYAEDPNTGEPELRRACEILGIAADGEREALRERLRAHLDTLQAQRPVVCLNPGPLARRSVRAGPAVPRPGTDEHSEVFAAEIALVPDVPDFAAMLAAQLDVTKALVATFGEAHAGMRYAGDKWSVREVIGHLADCERVLSYRLLRALRADATPLPGFDANAYVVEAKFESRTLAEVMAEFAAVRAGTVALVLGAEPEQFAFRLPVGKGSITGRALAYLIAGHERHHQQLLRERYLVVLPDAGGREGGTGGR</sequence>
<dbReference type="EMBL" id="JACRIW010000058">
    <property type="protein sequence ID" value="MBI5169527.1"/>
    <property type="molecule type" value="Genomic_DNA"/>
</dbReference>
<reference evidence="2" key="1">
    <citation type="submission" date="2020-07" db="EMBL/GenBank/DDBJ databases">
        <title>Huge and variable diversity of episymbiotic CPR bacteria and DPANN archaea in groundwater ecosystems.</title>
        <authorList>
            <person name="He C.Y."/>
            <person name="Keren R."/>
            <person name="Whittaker M."/>
            <person name="Farag I.F."/>
            <person name="Doudna J."/>
            <person name="Cate J.H.D."/>
            <person name="Banfield J.F."/>
        </authorList>
    </citation>
    <scope>NUCLEOTIDE SEQUENCE</scope>
    <source>
        <strain evidence="2">NC_groundwater_1813_Pr3_B-0.1um_71_17</strain>
    </source>
</reference>
<dbReference type="Pfam" id="PF12867">
    <property type="entry name" value="DinB_2"/>
    <property type="match status" value="1"/>
</dbReference>
<comment type="caution">
    <text evidence="2">The sequence shown here is derived from an EMBL/GenBank/DDBJ whole genome shotgun (WGS) entry which is preliminary data.</text>
</comment>